<dbReference type="Gene3D" id="2.40.50.230">
    <property type="entry name" value="Gp5 N-terminal domain"/>
    <property type="match status" value="1"/>
</dbReference>
<accession>A0AA41BW49</accession>
<name>A0AA41BW49_9GAMM</name>
<gene>
    <name evidence="4" type="ORF">ITX54_05880</name>
</gene>
<dbReference type="Pfam" id="PF04717">
    <property type="entry name" value="Phage_base_V"/>
    <property type="match status" value="1"/>
</dbReference>
<dbReference type="NCBIfam" id="TIGR01644">
    <property type="entry name" value="phage_P2_V"/>
    <property type="match status" value="1"/>
</dbReference>
<evidence type="ECO:0000313" key="5">
    <source>
        <dbReference type="Proteomes" id="UP000705283"/>
    </source>
</evidence>
<evidence type="ECO:0000259" key="2">
    <source>
        <dbReference type="Pfam" id="PF04717"/>
    </source>
</evidence>
<dbReference type="InterPro" id="IPR013046">
    <property type="entry name" value="GpV/Gp45"/>
</dbReference>
<protein>
    <submittedName>
        <fullName evidence="4">Phage baseplate assembly protein V</fullName>
    </submittedName>
</protein>
<dbReference type="InterPro" id="IPR037026">
    <property type="entry name" value="Vgr_OB-fold_dom_sf"/>
</dbReference>
<sequence>MNILEELNETLRLIRNLIRIGTVTDVDLDAGKCRVLTGENTTDWLQWLSARAGESRTWFAPSVGEQVLIFSLGGELNAAFVLPGIFSDKFPAPSASAEALHFAFSDGAVIEYEPKTGTLKAIGITSANIEASESITAAAKVVTVTAAQKIVLDSPTVECTHELVTKTLKVTGGGEMRGDINHSGGTLASNGVKVDNHSHGSVMRGGDRTEKTYG</sequence>
<reference evidence="4" key="2">
    <citation type="submission" date="2022-09" db="EMBL/GenBank/DDBJ databases">
        <title>Rouxiella aceris sp. nov., isolated from tree sap and emended description of the genus Rhouxiella.</title>
        <authorList>
            <person name="Kim I.S."/>
        </authorList>
    </citation>
    <scope>NUCLEOTIDE SEQUENCE</scope>
    <source>
        <strain evidence="4">SAP-2</strain>
    </source>
</reference>
<evidence type="ECO:0000256" key="1">
    <source>
        <dbReference type="SAM" id="MobiDB-lite"/>
    </source>
</evidence>
<feature type="compositionally biased region" description="Basic and acidic residues" evidence="1">
    <location>
        <begin position="205"/>
        <end position="214"/>
    </location>
</feature>
<dbReference type="Gene3D" id="6.20.150.10">
    <property type="match status" value="1"/>
</dbReference>
<comment type="caution">
    <text evidence="4">The sequence shown here is derived from an EMBL/GenBank/DDBJ whole genome shotgun (WGS) entry which is preliminary data.</text>
</comment>
<dbReference type="InterPro" id="IPR040629">
    <property type="entry name" value="Phage_spike"/>
</dbReference>
<dbReference type="AlphaFoldDB" id="A0AA41BW49"/>
<evidence type="ECO:0000259" key="3">
    <source>
        <dbReference type="Pfam" id="PF18715"/>
    </source>
</evidence>
<dbReference type="InterPro" id="IPR006531">
    <property type="entry name" value="Gp5/Vgr_OB"/>
</dbReference>
<reference evidence="4" key="1">
    <citation type="submission" date="2020-11" db="EMBL/GenBank/DDBJ databases">
        <authorList>
            <person name="Lee S.D."/>
        </authorList>
    </citation>
    <scope>NUCLEOTIDE SEQUENCE</scope>
    <source>
        <strain evidence="4">SAP-2</strain>
    </source>
</reference>
<organism evidence="4 5">
    <name type="scientific">Rouxiella silvae</name>
    <dbReference type="NCBI Taxonomy" id="1646373"/>
    <lineage>
        <taxon>Bacteria</taxon>
        <taxon>Pseudomonadati</taxon>
        <taxon>Pseudomonadota</taxon>
        <taxon>Gammaproteobacteria</taxon>
        <taxon>Enterobacterales</taxon>
        <taxon>Yersiniaceae</taxon>
        <taxon>Rouxiella</taxon>
    </lineage>
</organism>
<evidence type="ECO:0000313" key="4">
    <source>
        <dbReference type="EMBL" id="MBF6636193.1"/>
    </source>
</evidence>
<proteinExistence type="predicted"/>
<dbReference type="Pfam" id="PF18715">
    <property type="entry name" value="Phage_spike"/>
    <property type="match status" value="1"/>
</dbReference>
<dbReference type="EMBL" id="JADMKS010000002">
    <property type="protein sequence ID" value="MBF6636193.1"/>
    <property type="molecule type" value="Genomic_DNA"/>
</dbReference>
<dbReference type="RefSeq" id="WP_194977652.1">
    <property type="nucleotide sequence ID" value="NZ_JADMKS010000002.1"/>
</dbReference>
<feature type="domain" description="Phage spike trimer" evidence="3">
    <location>
        <begin position="139"/>
        <end position="190"/>
    </location>
</feature>
<feature type="domain" description="Gp5/Type VI secretion system Vgr protein OB-fold" evidence="2">
    <location>
        <begin position="19"/>
        <end position="86"/>
    </location>
</feature>
<feature type="region of interest" description="Disordered" evidence="1">
    <location>
        <begin position="175"/>
        <end position="214"/>
    </location>
</feature>
<dbReference type="Proteomes" id="UP000705283">
    <property type="component" value="Unassembled WGS sequence"/>
</dbReference>